<dbReference type="Proteomes" id="UP000256899">
    <property type="component" value="Unassembled WGS sequence"/>
</dbReference>
<accession>A0A3E0TYY2</accession>
<evidence type="ECO:0000313" key="2">
    <source>
        <dbReference type="EMBL" id="REL29838.1"/>
    </source>
</evidence>
<keyword evidence="1" id="KW-0472">Membrane</keyword>
<protein>
    <submittedName>
        <fullName evidence="2">Uncharacterized protein</fullName>
    </submittedName>
</protein>
<dbReference type="EMBL" id="QUOT01000001">
    <property type="protein sequence ID" value="REL29838.1"/>
    <property type="molecule type" value="Genomic_DNA"/>
</dbReference>
<evidence type="ECO:0000256" key="1">
    <source>
        <dbReference type="SAM" id="Phobius"/>
    </source>
</evidence>
<proteinExistence type="predicted"/>
<keyword evidence="1" id="KW-0812">Transmembrane</keyword>
<organism evidence="2 3">
    <name type="scientific">Thalassotalea euphylliae</name>
    <dbReference type="NCBI Taxonomy" id="1655234"/>
    <lineage>
        <taxon>Bacteria</taxon>
        <taxon>Pseudomonadati</taxon>
        <taxon>Pseudomonadota</taxon>
        <taxon>Gammaproteobacteria</taxon>
        <taxon>Alteromonadales</taxon>
        <taxon>Colwelliaceae</taxon>
        <taxon>Thalassotalea</taxon>
    </lineage>
</organism>
<keyword evidence="1" id="KW-1133">Transmembrane helix</keyword>
<feature type="transmembrane region" description="Helical" evidence="1">
    <location>
        <begin position="26"/>
        <end position="45"/>
    </location>
</feature>
<comment type="caution">
    <text evidence="2">The sequence shown here is derived from an EMBL/GenBank/DDBJ whole genome shotgun (WGS) entry which is preliminary data.</text>
</comment>
<gene>
    <name evidence="2" type="ORF">DXX94_03460</name>
</gene>
<name>A0A3E0TYY2_9GAMM</name>
<evidence type="ECO:0000313" key="3">
    <source>
        <dbReference type="Proteomes" id="UP000256899"/>
    </source>
</evidence>
<keyword evidence="3" id="KW-1185">Reference proteome</keyword>
<feature type="transmembrane region" description="Helical" evidence="1">
    <location>
        <begin position="52"/>
        <end position="72"/>
    </location>
</feature>
<sequence>MTIIAILVTVFGLLMADESGKLTANIVKQLVSLLALVVATVLLCYQFGTLRGVFVFLGVASVLGTLLTLFRAKLINNSVHTS</sequence>
<dbReference type="AlphaFoldDB" id="A0A3E0TYY2"/>
<reference evidence="3" key="1">
    <citation type="submission" date="2018-08" db="EMBL/GenBank/DDBJ databases">
        <title>Thalassotalea euphylliae genome.</title>
        <authorList>
            <person name="Summers S."/>
            <person name="Rice S.A."/>
            <person name="Freckelton M.L."/>
            <person name="Nedved B.T."/>
            <person name="Hadfield M.G."/>
        </authorList>
    </citation>
    <scope>NUCLEOTIDE SEQUENCE [LARGE SCALE GENOMIC DNA]</scope>
    <source>
        <strain evidence="3">H3</strain>
    </source>
</reference>
<dbReference type="RefSeq" id="WP_116013875.1">
    <property type="nucleotide sequence ID" value="NZ_QUOT01000001.1"/>
</dbReference>